<dbReference type="PROSITE" id="PS00999">
    <property type="entry name" value="SSI"/>
    <property type="match status" value="1"/>
</dbReference>
<feature type="disulfide bond" evidence="8">
    <location>
        <begin position="66"/>
        <end position="81"/>
    </location>
</feature>
<dbReference type="Proteomes" id="UP001501637">
    <property type="component" value="Unassembled WGS sequence"/>
</dbReference>
<gene>
    <name evidence="8" type="primary">sti</name>
    <name evidence="11" type="ORF">GCM10010449_11710</name>
</gene>
<feature type="chain" id="PRO_5044921270" description="Probable subtilase-type protease inhibitor" evidence="8">
    <location>
        <begin position="29"/>
        <end position="147"/>
    </location>
</feature>
<organism evidence="11 12">
    <name type="scientific">Streptomyces rectiviolaceus</name>
    <dbReference type="NCBI Taxonomy" id="332591"/>
    <lineage>
        <taxon>Bacteria</taxon>
        <taxon>Bacillati</taxon>
        <taxon>Actinomycetota</taxon>
        <taxon>Actinomycetes</taxon>
        <taxon>Kitasatosporales</taxon>
        <taxon>Streptomycetaceae</taxon>
        <taxon>Streptomyces</taxon>
    </lineage>
</organism>
<keyword evidence="6 8" id="KW-0722">Serine protease inhibitor</keyword>
<evidence type="ECO:0000256" key="3">
    <source>
        <dbReference type="ARBA" id="ARBA00011738"/>
    </source>
</evidence>
<evidence type="ECO:0000256" key="9">
    <source>
        <dbReference type="RuleBase" id="RU003471"/>
    </source>
</evidence>
<keyword evidence="12" id="KW-1185">Reference proteome</keyword>
<keyword evidence="8" id="KW-0732">Signal</keyword>
<feature type="site" description="Reactive bond" evidence="8">
    <location>
        <begin position="105"/>
        <end position="106"/>
    </location>
</feature>
<comment type="subunit">
    <text evidence="3 8">Homodimer.</text>
</comment>
<dbReference type="HAMAP" id="MF_00778">
    <property type="entry name" value="SSI"/>
    <property type="match status" value="1"/>
</dbReference>
<comment type="subcellular location">
    <subcellularLocation>
        <location evidence="1 8">Secreted</location>
    </subcellularLocation>
</comment>
<sequence length="147" mass="14953" precursor="true">MRFFLKTVGATAVVAACVMSGTSGTAQAQPKAAPVGLYAPSSLVLAVGQGEEANTATMQRAVTLTCTPKASGSHPSPSAACAELRAVNGEFTQLVGMSSGMACTKEWKPVVVTVDGVWQGKRVAWTHTFGNSCEMQASLAGGAALAF</sequence>
<comment type="caution">
    <text evidence="11">The sequence shown here is derived from an EMBL/GenBank/DDBJ whole genome shotgun (WGS) entry which is preliminary data.</text>
</comment>
<feature type="domain" description="Subtilisin inhibitor" evidence="10">
    <location>
        <begin position="39"/>
        <end position="131"/>
    </location>
</feature>
<accession>A0ABP6MCY7</accession>
<evidence type="ECO:0000256" key="1">
    <source>
        <dbReference type="ARBA" id="ARBA00004613"/>
    </source>
</evidence>
<keyword evidence="5 8" id="KW-0646">Protease inhibitor</keyword>
<dbReference type="SUPFAM" id="SSF55399">
    <property type="entry name" value="Subtilisin inhibitor"/>
    <property type="match status" value="1"/>
</dbReference>
<dbReference type="Gene3D" id="3.30.350.10">
    <property type="entry name" value="Subtilisin inhibitor-like"/>
    <property type="match status" value="1"/>
</dbReference>
<dbReference type="PROSITE" id="PS51257">
    <property type="entry name" value="PROKAR_LIPOPROTEIN"/>
    <property type="match status" value="1"/>
</dbReference>
<dbReference type="InterPro" id="IPR000691">
    <property type="entry name" value="Prot_inh_I16_SSI"/>
</dbReference>
<proteinExistence type="inferred from homology"/>
<dbReference type="EMBL" id="BAAAUG010000022">
    <property type="protein sequence ID" value="GAA3089618.1"/>
    <property type="molecule type" value="Genomic_DNA"/>
</dbReference>
<feature type="disulfide bond" evidence="8">
    <location>
        <begin position="103"/>
        <end position="133"/>
    </location>
</feature>
<evidence type="ECO:0000256" key="4">
    <source>
        <dbReference type="ARBA" id="ARBA00022525"/>
    </source>
</evidence>
<dbReference type="InterPro" id="IPR036819">
    <property type="entry name" value="Subtilisin_inhibitor-like_sf"/>
</dbReference>
<protein>
    <recommendedName>
        <fullName evidence="8">Probable subtilase-type protease inhibitor</fullName>
    </recommendedName>
</protein>
<evidence type="ECO:0000313" key="11">
    <source>
        <dbReference type="EMBL" id="GAA3089618.1"/>
    </source>
</evidence>
<dbReference type="PRINTS" id="PR00294">
    <property type="entry name" value="SSBTLNINHBTR"/>
</dbReference>
<dbReference type="GO" id="GO:0030414">
    <property type="term" value="F:peptidase inhibitor activity"/>
    <property type="evidence" value="ECO:0007669"/>
    <property type="project" value="UniProtKB-KW"/>
</dbReference>
<evidence type="ECO:0000259" key="10">
    <source>
        <dbReference type="Pfam" id="PF00720"/>
    </source>
</evidence>
<name>A0ABP6MCY7_9ACTN</name>
<dbReference type="RefSeq" id="WP_344519352.1">
    <property type="nucleotide sequence ID" value="NZ_BAAAUG010000022.1"/>
</dbReference>
<evidence type="ECO:0000256" key="8">
    <source>
        <dbReference type="HAMAP-Rule" id="MF_00778"/>
    </source>
</evidence>
<keyword evidence="4 8" id="KW-0964">Secreted</keyword>
<evidence type="ECO:0000256" key="7">
    <source>
        <dbReference type="ARBA" id="ARBA00023157"/>
    </source>
</evidence>
<evidence type="ECO:0000256" key="2">
    <source>
        <dbReference type="ARBA" id="ARBA00010472"/>
    </source>
</evidence>
<comment type="function">
    <text evidence="8">Strong inhibitor of bacterial serine proteases such as subtilisin.</text>
</comment>
<reference evidence="12" key="1">
    <citation type="journal article" date="2019" name="Int. J. Syst. Evol. Microbiol.">
        <title>The Global Catalogue of Microorganisms (GCM) 10K type strain sequencing project: providing services to taxonomists for standard genome sequencing and annotation.</title>
        <authorList>
            <consortium name="The Broad Institute Genomics Platform"/>
            <consortium name="The Broad Institute Genome Sequencing Center for Infectious Disease"/>
            <person name="Wu L."/>
            <person name="Ma J."/>
        </authorList>
    </citation>
    <scope>NUCLEOTIDE SEQUENCE [LARGE SCALE GENOMIC DNA]</scope>
    <source>
        <strain evidence="12">JCM 9092</strain>
    </source>
</reference>
<evidence type="ECO:0000256" key="6">
    <source>
        <dbReference type="ARBA" id="ARBA00022900"/>
    </source>
</evidence>
<dbReference type="Pfam" id="PF00720">
    <property type="entry name" value="SSI"/>
    <property type="match status" value="1"/>
</dbReference>
<keyword evidence="7 8" id="KW-1015">Disulfide bond</keyword>
<comment type="similarity">
    <text evidence="2 8 9">Belongs to the protease inhibitor I16 (SSI) family.</text>
</comment>
<dbReference type="InterPro" id="IPR023549">
    <property type="entry name" value="Subtilisin_inhibitor"/>
</dbReference>
<dbReference type="InterPro" id="IPR020054">
    <property type="entry name" value="Prot_inh_SSI_I16_CS"/>
</dbReference>
<evidence type="ECO:0000313" key="12">
    <source>
        <dbReference type="Proteomes" id="UP001501637"/>
    </source>
</evidence>
<feature type="signal peptide" evidence="8">
    <location>
        <begin position="1"/>
        <end position="28"/>
    </location>
</feature>
<evidence type="ECO:0000256" key="5">
    <source>
        <dbReference type="ARBA" id="ARBA00022690"/>
    </source>
</evidence>